<dbReference type="Proteomes" id="UP000001307">
    <property type="component" value="Unassembled WGS sequence"/>
</dbReference>
<proteinExistence type="predicted"/>
<accession>E4X1U5</accession>
<sequence>MKVGSTIATSCQSDGRSHVQFCSNTNKDEALRRPFRLLCFRRSLRRNDHRAPNHLLSSLVQRLLPKQRRLRLDDRSRRCSRL</sequence>
<protein>
    <submittedName>
        <fullName evidence="1">Uncharacterized protein</fullName>
    </submittedName>
</protein>
<name>E4X1U5_OIKDI</name>
<reference evidence="1" key="1">
    <citation type="journal article" date="2010" name="Science">
        <title>Plasticity of animal genome architecture unmasked by rapid evolution of a pelagic tunicate.</title>
        <authorList>
            <person name="Denoeud F."/>
            <person name="Henriet S."/>
            <person name="Mungpakdee S."/>
            <person name="Aury J.M."/>
            <person name="Da Silva C."/>
            <person name="Brinkmann H."/>
            <person name="Mikhaleva J."/>
            <person name="Olsen L.C."/>
            <person name="Jubin C."/>
            <person name="Canestro C."/>
            <person name="Bouquet J.M."/>
            <person name="Danks G."/>
            <person name="Poulain J."/>
            <person name="Campsteijn C."/>
            <person name="Adamski M."/>
            <person name="Cross I."/>
            <person name="Yadetie F."/>
            <person name="Muffato M."/>
            <person name="Louis A."/>
            <person name="Butcher S."/>
            <person name="Tsagkogeorga G."/>
            <person name="Konrad A."/>
            <person name="Singh S."/>
            <person name="Jensen M.F."/>
            <person name="Cong E.H."/>
            <person name="Eikeseth-Otteraa H."/>
            <person name="Noel B."/>
            <person name="Anthouard V."/>
            <person name="Porcel B.M."/>
            <person name="Kachouri-Lafond R."/>
            <person name="Nishino A."/>
            <person name="Ugolini M."/>
            <person name="Chourrout P."/>
            <person name="Nishida H."/>
            <person name="Aasland R."/>
            <person name="Huzurbazar S."/>
            <person name="Westhof E."/>
            <person name="Delsuc F."/>
            <person name="Lehrach H."/>
            <person name="Reinhardt R."/>
            <person name="Weissenbach J."/>
            <person name="Roy S.W."/>
            <person name="Artiguenave F."/>
            <person name="Postlethwait J.H."/>
            <person name="Manak J.R."/>
            <person name="Thompson E.M."/>
            <person name="Jaillon O."/>
            <person name="Du Pasquier L."/>
            <person name="Boudinot P."/>
            <person name="Liberles D.A."/>
            <person name="Volff J.N."/>
            <person name="Philippe H."/>
            <person name="Lenhard B."/>
            <person name="Roest Crollius H."/>
            <person name="Wincker P."/>
            <person name="Chourrout D."/>
        </authorList>
    </citation>
    <scope>NUCLEOTIDE SEQUENCE [LARGE SCALE GENOMIC DNA]</scope>
</reference>
<dbReference type="InParanoid" id="E4X1U5"/>
<dbReference type="AlphaFoldDB" id="E4X1U5"/>
<evidence type="ECO:0000313" key="2">
    <source>
        <dbReference type="Proteomes" id="UP000001307"/>
    </source>
</evidence>
<gene>
    <name evidence="1" type="ORF">GSOID_T00015849001</name>
</gene>
<evidence type="ECO:0000313" key="1">
    <source>
        <dbReference type="EMBL" id="CBY23412.1"/>
    </source>
</evidence>
<organism evidence="1">
    <name type="scientific">Oikopleura dioica</name>
    <name type="common">Tunicate</name>
    <dbReference type="NCBI Taxonomy" id="34765"/>
    <lineage>
        <taxon>Eukaryota</taxon>
        <taxon>Metazoa</taxon>
        <taxon>Chordata</taxon>
        <taxon>Tunicata</taxon>
        <taxon>Appendicularia</taxon>
        <taxon>Copelata</taxon>
        <taxon>Oikopleuridae</taxon>
        <taxon>Oikopleura</taxon>
    </lineage>
</organism>
<keyword evidence="2" id="KW-1185">Reference proteome</keyword>
<dbReference type="EMBL" id="FN653021">
    <property type="protein sequence ID" value="CBY23412.1"/>
    <property type="molecule type" value="Genomic_DNA"/>
</dbReference>